<gene>
    <name evidence="1" type="ORF">QWY20_11565</name>
</gene>
<dbReference type="EMBL" id="JAUHLI010000010">
    <property type="protein sequence ID" value="MEE2002092.1"/>
    <property type="molecule type" value="Genomic_DNA"/>
</dbReference>
<evidence type="ECO:0000313" key="2">
    <source>
        <dbReference type="Proteomes" id="UP001336314"/>
    </source>
</evidence>
<dbReference type="PIRSF" id="PIRSF011396">
    <property type="entry name" value="Trp_halogenase"/>
    <property type="match status" value="1"/>
</dbReference>
<dbReference type="PANTHER" id="PTHR43747:SF4">
    <property type="entry name" value="FLAVIN-DEPENDENT TRYPTOPHAN HALOGENASE"/>
    <property type="match status" value="1"/>
</dbReference>
<dbReference type="InterPro" id="IPR036188">
    <property type="entry name" value="FAD/NAD-bd_sf"/>
</dbReference>
<reference evidence="1 2" key="1">
    <citation type="submission" date="2023-07" db="EMBL/GenBank/DDBJ databases">
        <title>Alkalimonas sp., MEB108 novel, alkaliphilic bacterium isolated from Lonar Lake, India.</title>
        <authorList>
            <person name="Joshi A."/>
            <person name="Thite S."/>
        </authorList>
    </citation>
    <scope>NUCLEOTIDE SEQUENCE [LARGE SCALE GENOMIC DNA]</scope>
    <source>
        <strain evidence="1 2">MEB108</strain>
    </source>
</reference>
<dbReference type="PANTHER" id="PTHR43747">
    <property type="entry name" value="FAD-BINDING PROTEIN"/>
    <property type="match status" value="1"/>
</dbReference>
<dbReference type="InterPro" id="IPR033856">
    <property type="entry name" value="Trp_halogen"/>
</dbReference>
<accession>A0ABU7J7X0</accession>
<dbReference type="InterPro" id="IPR050816">
    <property type="entry name" value="Flavin-dep_Halogenase_NPB"/>
</dbReference>
<organism evidence="1 2">
    <name type="scientific">Alkalimonas cellulosilytica</name>
    <dbReference type="NCBI Taxonomy" id="3058395"/>
    <lineage>
        <taxon>Bacteria</taxon>
        <taxon>Pseudomonadati</taxon>
        <taxon>Pseudomonadota</taxon>
        <taxon>Gammaproteobacteria</taxon>
        <taxon>Alkalimonas</taxon>
    </lineage>
</organism>
<dbReference type="SUPFAM" id="SSF51905">
    <property type="entry name" value="FAD/NAD(P)-binding domain"/>
    <property type="match status" value="1"/>
</dbReference>
<dbReference type="RefSeq" id="WP_330129170.1">
    <property type="nucleotide sequence ID" value="NZ_JAUHLI010000010.1"/>
</dbReference>
<sequence>MNEQQAVKEVVIVGGGTAGWISAALLVKMLGKSIKITLIESEEIGIVGVGEATIPPVIHFNEGLGIDEAEFLKETHGSIKLGIQFENWGQQGDSYMHAFGSFGKDYPFCTFHHFWLKAQQQGLSGDFWDYSLNYQAAKRNRFNKLDAIPNVNLQGLVYAYHFDASLYAKFLRRHCEKLGVVRTEGRIDQVETDPITGHVSQLILQDGATLTGDLFIDCSGMHALLIEKTLNTGYEDWSHWLPCDRAWAVPTDRVDHVVPYTRSIAHQAGWQWRIPLQHRTGNGLVFSSKYWSEDDAKAHLLASLDAPPLAEPRLITFRTGRRLKQWNRNVVSIGLSSGFLEPLESTSIHLIQSGIIRLVKNFPHQGIKPEEVAEFNRQSQLEFEHIRDFIILHYKLTQRTDSKFWRDCQQMEIPERLAKKMDLFKATGKVYREQDELFSPIAWIQVMLGQGLVPEDYHPIVNALTIEQLQELLGYLKTIFVENAKKLPEHDEFLKHFCGT</sequence>
<name>A0ABU7J7X0_9GAMM</name>
<comment type="caution">
    <text evidence="1">The sequence shown here is derived from an EMBL/GenBank/DDBJ whole genome shotgun (WGS) entry which is preliminary data.</text>
</comment>
<dbReference type="InterPro" id="IPR006905">
    <property type="entry name" value="Flavin_halogenase"/>
</dbReference>
<proteinExistence type="predicted"/>
<dbReference type="Gene3D" id="3.50.50.60">
    <property type="entry name" value="FAD/NAD(P)-binding domain"/>
    <property type="match status" value="1"/>
</dbReference>
<evidence type="ECO:0000313" key="1">
    <source>
        <dbReference type="EMBL" id="MEE2002092.1"/>
    </source>
</evidence>
<protein>
    <submittedName>
        <fullName evidence="1">Tryptophan 7-halogenase</fullName>
    </submittedName>
</protein>
<dbReference type="Proteomes" id="UP001336314">
    <property type="component" value="Unassembled WGS sequence"/>
</dbReference>
<dbReference type="Pfam" id="PF04820">
    <property type="entry name" value="Trp_halogenase"/>
    <property type="match status" value="1"/>
</dbReference>
<keyword evidence="2" id="KW-1185">Reference proteome</keyword>